<keyword evidence="2 8" id="KW-0418">Kinase</keyword>
<evidence type="ECO:0000256" key="5">
    <source>
        <dbReference type="SAM" id="Phobius"/>
    </source>
</evidence>
<gene>
    <name evidence="8" type="ORF">OHV25_25620</name>
</gene>
<dbReference type="PANTHER" id="PTHR24421:SF63">
    <property type="entry name" value="SENSOR HISTIDINE KINASE DESK"/>
    <property type="match status" value="1"/>
</dbReference>
<sequence>MTQTAAAGIRLVHRDLLPTVREDGVSLTNGENENVAPSLPRLPELPKRSARDADLPGPPASGYTLLPWLLMGLGAFSNLVQGRTANPWVGGAGLLAFNSLYVTVAFRAFDKEKRESRTTLVILAAMAAITYGLALFYGGNWLFFFPLLSLACGAVLRDRRLGLTIMVLAGSAGAVSGMKAGEVWGNVTLAYGTFLSGMVTAAVLSLSQTVRELRDTRQELARTAVEKERLRFSRDLHDLLGHTLSVIVVKSEAARRLAPRDLDAALGQVADIEAVGRQALTEIREAVTGYREGSLGTELDRARSALLAAEVEPVVTQSGPPLPAQVEALLGWVVREAVTNVVRHSGATRCEIVVDGAPERVRLKITDDGCGVPPEQPVAPGPRIGGTGLKGLTERLAAAGGSLEAGPGPRGGFQVSAELPVDPLDAELDAELEAQGSRQD</sequence>
<evidence type="ECO:0000259" key="6">
    <source>
        <dbReference type="Pfam" id="PF02518"/>
    </source>
</evidence>
<feature type="transmembrane region" description="Helical" evidence="5">
    <location>
        <begin position="118"/>
        <end position="134"/>
    </location>
</feature>
<dbReference type="InterPro" id="IPR036890">
    <property type="entry name" value="HATPase_C_sf"/>
</dbReference>
<dbReference type="GO" id="GO:0000155">
    <property type="term" value="F:phosphorelay sensor kinase activity"/>
    <property type="evidence" value="ECO:0007669"/>
    <property type="project" value="InterPro"/>
</dbReference>
<keyword evidence="5" id="KW-0812">Transmembrane</keyword>
<evidence type="ECO:0000313" key="8">
    <source>
        <dbReference type="EMBL" id="WTU42714.1"/>
    </source>
</evidence>
<protein>
    <submittedName>
        <fullName evidence="8">Sensor histidine kinase</fullName>
    </submittedName>
</protein>
<feature type="compositionally biased region" description="Basic and acidic residues" evidence="4">
    <location>
        <begin position="44"/>
        <end position="54"/>
    </location>
</feature>
<dbReference type="InterPro" id="IPR050482">
    <property type="entry name" value="Sensor_HK_TwoCompSys"/>
</dbReference>
<keyword evidence="5" id="KW-0472">Membrane</keyword>
<dbReference type="Pfam" id="PF02518">
    <property type="entry name" value="HATPase_c"/>
    <property type="match status" value="1"/>
</dbReference>
<feature type="region of interest" description="Disordered" evidence="4">
    <location>
        <begin position="24"/>
        <end position="56"/>
    </location>
</feature>
<organism evidence="8">
    <name type="scientific">Streptomyces sp. NBC_00060</name>
    <dbReference type="NCBI Taxonomy" id="2975636"/>
    <lineage>
        <taxon>Bacteria</taxon>
        <taxon>Bacillati</taxon>
        <taxon>Actinomycetota</taxon>
        <taxon>Actinomycetes</taxon>
        <taxon>Kitasatosporales</taxon>
        <taxon>Streptomycetaceae</taxon>
        <taxon>Streptomyces</taxon>
    </lineage>
</organism>
<dbReference type="EMBL" id="CP108253">
    <property type="protein sequence ID" value="WTU42714.1"/>
    <property type="molecule type" value="Genomic_DNA"/>
</dbReference>
<keyword evidence="3" id="KW-0902">Two-component regulatory system</keyword>
<keyword evidence="1" id="KW-0808">Transferase</keyword>
<feature type="transmembrane region" description="Helical" evidence="5">
    <location>
        <begin position="187"/>
        <end position="207"/>
    </location>
</feature>
<dbReference type="InterPro" id="IPR003594">
    <property type="entry name" value="HATPase_dom"/>
</dbReference>
<dbReference type="AlphaFoldDB" id="A0AAU2H3T6"/>
<evidence type="ECO:0000259" key="7">
    <source>
        <dbReference type="Pfam" id="PF07730"/>
    </source>
</evidence>
<feature type="transmembrane region" description="Helical" evidence="5">
    <location>
        <begin position="88"/>
        <end position="106"/>
    </location>
</feature>
<accession>A0AAU2H3T6</accession>
<dbReference type="GO" id="GO:0046983">
    <property type="term" value="F:protein dimerization activity"/>
    <property type="evidence" value="ECO:0007669"/>
    <property type="project" value="InterPro"/>
</dbReference>
<dbReference type="SUPFAM" id="SSF55874">
    <property type="entry name" value="ATPase domain of HSP90 chaperone/DNA topoisomerase II/histidine kinase"/>
    <property type="match status" value="1"/>
</dbReference>
<dbReference type="Pfam" id="PF07730">
    <property type="entry name" value="HisKA_3"/>
    <property type="match status" value="1"/>
</dbReference>
<feature type="transmembrane region" description="Helical" evidence="5">
    <location>
        <begin position="57"/>
        <end position="76"/>
    </location>
</feature>
<evidence type="ECO:0000256" key="3">
    <source>
        <dbReference type="ARBA" id="ARBA00023012"/>
    </source>
</evidence>
<evidence type="ECO:0000256" key="1">
    <source>
        <dbReference type="ARBA" id="ARBA00022679"/>
    </source>
</evidence>
<dbReference type="PANTHER" id="PTHR24421">
    <property type="entry name" value="NITRATE/NITRITE SENSOR PROTEIN NARX-RELATED"/>
    <property type="match status" value="1"/>
</dbReference>
<proteinExistence type="predicted"/>
<feature type="region of interest" description="Disordered" evidence="4">
    <location>
        <begin position="368"/>
        <end position="389"/>
    </location>
</feature>
<dbReference type="CDD" id="cd16917">
    <property type="entry name" value="HATPase_UhpB-NarQ-NarX-like"/>
    <property type="match status" value="1"/>
</dbReference>
<dbReference type="GO" id="GO:0016020">
    <property type="term" value="C:membrane"/>
    <property type="evidence" value="ECO:0007669"/>
    <property type="project" value="InterPro"/>
</dbReference>
<dbReference type="Gene3D" id="3.30.565.10">
    <property type="entry name" value="Histidine kinase-like ATPase, C-terminal domain"/>
    <property type="match status" value="1"/>
</dbReference>
<feature type="domain" description="Signal transduction histidine kinase subgroup 3 dimerisation and phosphoacceptor" evidence="7">
    <location>
        <begin position="228"/>
        <end position="294"/>
    </location>
</feature>
<feature type="domain" description="Histidine kinase/HSP90-like ATPase" evidence="6">
    <location>
        <begin position="328"/>
        <end position="422"/>
    </location>
</feature>
<feature type="transmembrane region" description="Helical" evidence="5">
    <location>
        <begin position="163"/>
        <end position="181"/>
    </location>
</feature>
<keyword evidence="5" id="KW-1133">Transmembrane helix</keyword>
<evidence type="ECO:0000256" key="2">
    <source>
        <dbReference type="ARBA" id="ARBA00022777"/>
    </source>
</evidence>
<name>A0AAU2H3T6_9ACTN</name>
<reference evidence="8" key="1">
    <citation type="submission" date="2022-10" db="EMBL/GenBank/DDBJ databases">
        <title>The complete genomes of actinobacterial strains from the NBC collection.</title>
        <authorList>
            <person name="Joergensen T.S."/>
            <person name="Alvarez Arevalo M."/>
            <person name="Sterndorff E.B."/>
            <person name="Faurdal D."/>
            <person name="Vuksanovic O."/>
            <person name="Mourched A.-S."/>
            <person name="Charusanti P."/>
            <person name="Shaw S."/>
            <person name="Blin K."/>
            <person name="Weber T."/>
        </authorList>
    </citation>
    <scope>NUCLEOTIDE SEQUENCE</scope>
    <source>
        <strain evidence="8">NBC_00060</strain>
    </source>
</reference>
<dbReference type="InterPro" id="IPR011712">
    <property type="entry name" value="Sig_transdc_His_kin_sub3_dim/P"/>
</dbReference>
<dbReference type="Gene3D" id="1.20.5.1930">
    <property type="match status" value="1"/>
</dbReference>
<evidence type="ECO:0000256" key="4">
    <source>
        <dbReference type="SAM" id="MobiDB-lite"/>
    </source>
</evidence>